<dbReference type="AlphaFoldDB" id="A0A918IIA5"/>
<gene>
    <name evidence="2" type="ORF">GCM10010260_70170</name>
</gene>
<feature type="compositionally biased region" description="Basic and acidic residues" evidence="1">
    <location>
        <begin position="98"/>
        <end position="118"/>
    </location>
</feature>
<dbReference type="Proteomes" id="UP000618795">
    <property type="component" value="Unassembled WGS sequence"/>
</dbReference>
<accession>A0A918IIA5</accession>
<evidence type="ECO:0000313" key="3">
    <source>
        <dbReference type="Proteomes" id="UP000618795"/>
    </source>
</evidence>
<feature type="region of interest" description="Disordered" evidence="1">
    <location>
        <begin position="98"/>
        <end position="125"/>
    </location>
</feature>
<evidence type="ECO:0000256" key="1">
    <source>
        <dbReference type="SAM" id="MobiDB-lite"/>
    </source>
</evidence>
<dbReference type="EMBL" id="BMTD01000021">
    <property type="protein sequence ID" value="GGV20071.1"/>
    <property type="molecule type" value="Genomic_DNA"/>
</dbReference>
<sequence length="125" mass="13216">MAEQICGRVLLGLGSCWGCWRVLGCVATPERLCALHALSTDTACTPHGQIVGDTWEQECVGRGDGSGCPDAAVLTVDAGIAVYRCDDCRHYWELDETEPGRRADGDDGRARPLGDPREAGPGTAA</sequence>
<reference evidence="2" key="2">
    <citation type="submission" date="2020-09" db="EMBL/GenBank/DDBJ databases">
        <authorList>
            <person name="Sun Q."/>
            <person name="Ohkuma M."/>
        </authorList>
    </citation>
    <scope>NUCLEOTIDE SEQUENCE</scope>
    <source>
        <strain evidence="2">JCM 4369</strain>
    </source>
</reference>
<proteinExistence type="predicted"/>
<evidence type="ECO:0000313" key="2">
    <source>
        <dbReference type="EMBL" id="GGV20071.1"/>
    </source>
</evidence>
<reference evidence="2" key="1">
    <citation type="journal article" date="2014" name="Int. J. Syst. Evol. Microbiol.">
        <title>Complete genome sequence of Corynebacterium casei LMG S-19264T (=DSM 44701T), isolated from a smear-ripened cheese.</title>
        <authorList>
            <consortium name="US DOE Joint Genome Institute (JGI-PGF)"/>
            <person name="Walter F."/>
            <person name="Albersmeier A."/>
            <person name="Kalinowski J."/>
            <person name="Ruckert C."/>
        </authorList>
    </citation>
    <scope>NUCLEOTIDE SEQUENCE</scope>
    <source>
        <strain evidence="2">JCM 4369</strain>
    </source>
</reference>
<protein>
    <submittedName>
        <fullName evidence="2">Uncharacterized protein</fullName>
    </submittedName>
</protein>
<organism evidence="2 3">
    <name type="scientific">Streptomyces filipinensis</name>
    <dbReference type="NCBI Taxonomy" id="66887"/>
    <lineage>
        <taxon>Bacteria</taxon>
        <taxon>Bacillati</taxon>
        <taxon>Actinomycetota</taxon>
        <taxon>Actinomycetes</taxon>
        <taxon>Kitasatosporales</taxon>
        <taxon>Streptomycetaceae</taxon>
        <taxon>Streptomyces</taxon>
    </lineage>
</organism>
<keyword evidence="3" id="KW-1185">Reference proteome</keyword>
<comment type="caution">
    <text evidence="2">The sequence shown here is derived from an EMBL/GenBank/DDBJ whole genome shotgun (WGS) entry which is preliminary data.</text>
</comment>
<name>A0A918IIA5_9ACTN</name>
<dbReference type="RefSeq" id="WP_229854570.1">
    <property type="nucleotide sequence ID" value="NZ_BMTD01000021.1"/>
</dbReference>